<feature type="transmembrane region" description="Helical" evidence="1">
    <location>
        <begin position="52"/>
        <end position="74"/>
    </location>
</feature>
<keyword evidence="1" id="KW-0812">Transmembrane</keyword>
<protein>
    <submittedName>
        <fullName evidence="2">DUF4184 family protein</fullName>
    </submittedName>
</protein>
<evidence type="ECO:0000256" key="1">
    <source>
        <dbReference type="SAM" id="Phobius"/>
    </source>
</evidence>
<feature type="transmembrane region" description="Helical" evidence="1">
    <location>
        <begin position="104"/>
        <end position="122"/>
    </location>
</feature>
<keyword evidence="1" id="KW-0472">Membrane</keyword>
<feature type="transmembrane region" description="Helical" evidence="1">
    <location>
        <begin position="213"/>
        <end position="236"/>
    </location>
</feature>
<dbReference type="Proteomes" id="UP000516093">
    <property type="component" value="Chromosome"/>
</dbReference>
<gene>
    <name evidence="2" type="ORF">H9L05_11395</name>
</gene>
<feature type="transmembrane region" description="Helical" evidence="1">
    <location>
        <begin position="151"/>
        <end position="168"/>
    </location>
</feature>
<evidence type="ECO:0000313" key="3">
    <source>
        <dbReference type="Proteomes" id="UP000516093"/>
    </source>
</evidence>
<keyword evidence="1" id="KW-1133">Transmembrane helix</keyword>
<dbReference type="InterPro" id="IPR025238">
    <property type="entry name" value="DUF4184"/>
</dbReference>
<dbReference type="EMBL" id="CP060784">
    <property type="protein sequence ID" value="QNP50793.1"/>
    <property type="molecule type" value="Genomic_DNA"/>
</dbReference>
<dbReference type="Pfam" id="PF13803">
    <property type="entry name" value="DUF4184"/>
    <property type="match status" value="1"/>
</dbReference>
<organism evidence="2 3">
    <name type="scientific">Hymenobacter qilianensis</name>
    <dbReference type="NCBI Taxonomy" id="1385715"/>
    <lineage>
        <taxon>Bacteria</taxon>
        <taxon>Pseudomonadati</taxon>
        <taxon>Bacteroidota</taxon>
        <taxon>Cytophagia</taxon>
        <taxon>Cytophagales</taxon>
        <taxon>Hymenobacteraceae</taxon>
        <taxon>Hymenobacter</taxon>
    </lineage>
</organism>
<dbReference type="RefSeq" id="WP_187731109.1">
    <property type="nucleotide sequence ID" value="NZ_BMFN01000001.1"/>
</dbReference>
<sequence>MPFTLSHPAIVLPLLFRTRRWLSITGLVLGSMAPDFEYFLRLKPFGYYGHTWVGLFWFDLPMGLLIAGLFHGVVKRPLVRSLPLLLRARLGQLSEEPWPLRNLWSGRLILGILAGSLSHIFWDAFTHNNSPVSVGIDFLNQQVGPLTLYRWLQYVFSVIGLLAMAWFVWKLPVQPRLVKATSKIQRLFWTFTGALTAIFWLTFMLIHDTYSRSLLTYLIVTGISAISLALLITSTLMRRYFQPSKQARAARALKRKIAHELAQKQPQL</sequence>
<name>A0A7H0GR77_9BACT</name>
<feature type="transmembrane region" description="Helical" evidence="1">
    <location>
        <begin position="188"/>
        <end position="207"/>
    </location>
</feature>
<accession>A0A7H0GR77</accession>
<dbReference type="AlphaFoldDB" id="A0A7H0GR77"/>
<evidence type="ECO:0000313" key="2">
    <source>
        <dbReference type="EMBL" id="QNP50793.1"/>
    </source>
</evidence>
<reference evidence="2 3" key="1">
    <citation type="submission" date="2020-08" db="EMBL/GenBank/DDBJ databases">
        <title>Genome sequence of Hymenobacter qilianensis JCM 19763T.</title>
        <authorList>
            <person name="Hyun D.-W."/>
            <person name="Bae J.-W."/>
        </authorList>
    </citation>
    <scope>NUCLEOTIDE SEQUENCE [LARGE SCALE GENOMIC DNA]</scope>
    <source>
        <strain evidence="2 3">JCM 19763</strain>
    </source>
</reference>
<dbReference type="KEGG" id="hqi:H9L05_11395"/>
<keyword evidence="3" id="KW-1185">Reference proteome</keyword>
<proteinExistence type="predicted"/>